<reference evidence="2 3" key="1">
    <citation type="journal article" date="2019" name="Commun. Biol.">
        <title>The bagworm genome reveals a unique fibroin gene that provides high tensile strength.</title>
        <authorList>
            <person name="Kono N."/>
            <person name="Nakamura H."/>
            <person name="Ohtoshi R."/>
            <person name="Tomita M."/>
            <person name="Numata K."/>
            <person name="Arakawa K."/>
        </authorList>
    </citation>
    <scope>NUCLEOTIDE SEQUENCE [LARGE SCALE GENOMIC DNA]</scope>
</reference>
<organism evidence="2 3">
    <name type="scientific">Eumeta variegata</name>
    <name type="common">Bagworm moth</name>
    <name type="synonym">Eumeta japonica</name>
    <dbReference type="NCBI Taxonomy" id="151549"/>
    <lineage>
        <taxon>Eukaryota</taxon>
        <taxon>Metazoa</taxon>
        <taxon>Ecdysozoa</taxon>
        <taxon>Arthropoda</taxon>
        <taxon>Hexapoda</taxon>
        <taxon>Insecta</taxon>
        <taxon>Pterygota</taxon>
        <taxon>Neoptera</taxon>
        <taxon>Endopterygota</taxon>
        <taxon>Lepidoptera</taxon>
        <taxon>Glossata</taxon>
        <taxon>Ditrysia</taxon>
        <taxon>Tineoidea</taxon>
        <taxon>Psychidae</taxon>
        <taxon>Oiketicinae</taxon>
        <taxon>Eumeta</taxon>
    </lineage>
</organism>
<comment type="caution">
    <text evidence="2">The sequence shown here is derived from an EMBL/GenBank/DDBJ whole genome shotgun (WGS) entry which is preliminary data.</text>
</comment>
<evidence type="ECO:0000313" key="3">
    <source>
        <dbReference type="Proteomes" id="UP000299102"/>
    </source>
</evidence>
<protein>
    <submittedName>
        <fullName evidence="2">Uncharacterized protein</fullName>
    </submittedName>
</protein>
<proteinExistence type="predicted"/>
<evidence type="ECO:0000256" key="1">
    <source>
        <dbReference type="SAM" id="MobiDB-lite"/>
    </source>
</evidence>
<feature type="region of interest" description="Disordered" evidence="1">
    <location>
        <begin position="73"/>
        <end position="93"/>
    </location>
</feature>
<evidence type="ECO:0000313" key="2">
    <source>
        <dbReference type="EMBL" id="GBP17066.1"/>
    </source>
</evidence>
<keyword evidence="3" id="KW-1185">Reference proteome</keyword>
<dbReference type="EMBL" id="BGZK01006198">
    <property type="protein sequence ID" value="GBP17066.1"/>
    <property type="molecule type" value="Genomic_DNA"/>
</dbReference>
<gene>
    <name evidence="2" type="ORF">EVAR_72697_1</name>
</gene>
<name>A0A4C1TTC2_EUMVA</name>
<accession>A0A4C1TTC2</accession>
<sequence>MHLCRGQKSIPLRAALASNANVTRPWHLSPLKFNVRRPARRSGRVPARRAHASRGGELELGLARARRVTGIGSAATRQLRERRDAGSLGLGRT</sequence>
<dbReference type="Proteomes" id="UP000299102">
    <property type="component" value="Unassembled WGS sequence"/>
</dbReference>
<dbReference type="AlphaFoldDB" id="A0A4C1TTC2"/>